<dbReference type="GO" id="GO:0016020">
    <property type="term" value="C:membrane"/>
    <property type="evidence" value="ECO:0007669"/>
    <property type="project" value="UniProtKB-SubCell"/>
</dbReference>
<dbReference type="InterPro" id="IPR036640">
    <property type="entry name" value="ABC1_TM_sf"/>
</dbReference>
<dbReference type="Gene3D" id="1.20.1560.10">
    <property type="entry name" value="ABC transporter type 1, transmembrane domain"/>
    <property type="match status" value="2"/>
</dbReference>
<feature type="transmembrane region" description="Helical" evidence="10">
    <location>
        <begin position="87"/>
        <end position="109"/>
    </location>
</feature>
<protein>
    <recommendedName>
        <fullName evidence="15">ABC transporter</fullName>
    </recommendedName>
</protein>
<dbReference type="OMA" id="MVGYCAQ"/>
<evidence type="ECO:0000256" key="7">
    <source>
        <dbReference type="ARBA" id="ARBA00022989"/>
    </source>
</evidence>
<dbReference type="EMBL" id="KN847521">
    <property type="protein sequence ID" value="KIV95019.1"/>
    <property type="molecule type" value="Genomic_DNA"/>
</dbReference>
<dbReference type="Pfam" id="PF00664">
    <property type="entry name" value="ABC_membrane"/>
    <property type="match status" value="2"/>
</dbReference>
<sequence length="1459" mass="162271">MLFKSRDPFGDRLWPKPFIEEPEELSETGRQARRLPTATICLLLLSLVGSALQLPIALTRPWAYAIVAMWILSAAYIVSFRPRVASIFLLLDFVAAAVAGLTHFALQFINHLGDTLALLAGTSIIVAFIAIIILINMPLRSPYLSAEKISRPFTVPTKDLRSPEDNMTLLQWMTVSWMAPLIKVGNERQLNDEDVWFLPYEFQHRHLHDAFRELHGSVVRRLLAANWIDLVILTLLAILELAANYSAPMILQKLLQAMEIISVDKRPAIIFASLILALRLVAAQSGVFSLWFGRRCYERSRGEMITMLYEKTLNRKIIGGQPQEDQGLNDELNAGAVTEASGVEDENTDTETEPLLGGDAKRPLGISVSIPAWFAKVKSFFSRSKSPQAEEKMPATLGKILNLMRNDVYEVAQRFWEFQTLIKQPFGLILSIALIWTLLGWASFIGVAVVIVGQLLNYILARILMIWERKRRKAVDTKLQKISQYVESIRHLRWYGWQYKWLDGVMNARQKELTLRVICSLWNSGIKFLNSLTAGMVPVASFYAYTVLAGKQLRIDVAFPSLQLFTMLQGNLRELPQLITVLLNASVAVGRISDFIAEPDKGDEDRTPTVQEGDNLEFRDASYSWPGFSQLVLSRLNLSFPTGLTVIFGPVASGKTALLQALLGELDLQSGSLVKPDTAIGYCAQTPWLQNMSIRDNITFISPYDDARYKQCLEACALLPDLANFKHGDLSHIGDNGIGLSGGQKARVALARAVYSRANILLLDDPLSALDQQTAEWVVTKCLTGPLMDGRKVILATHRTDLCRHVATQLIQVSHGQATVHAFDDDISAPASSAATTMIDSAEETQGQSEESPEIDEAAAVPDKFVEDEHRAHGGVEFAVYWQYLRAGNLVWWAMVVLSTMICRGLFVAESWFLKEWGEAYNEVKKYVFVLQRSGQDMHPLTTSPISRFFDRFPDPAEDLRPWLLGLFIVVLGETFALILSDIFMVVVTYIAAKNMFRDIMNRISHATFHFYDVTPVGRLMNRMTSDVSVIDGPIATQFLVVIWYGVAWLASMVVIASITPIFLIFAVALTLVFVALFLQYLPTTQSLRRLEMVSLSPLMSNFGALLHGLTTVRAFCAQAQFQERIIQVTDAFQKMDHFYWSIQAWLMYRFDLLSAGSTFLLTLLAVFSRLTPGLTAFVLIAANKFVQTTHIMCKQYAMLQLEFVSVERVVALTHVEQEDAGTIEPPAAWPRYGSEITLENVTVRYRANMEPALTDVSVSFKPGSTNAITGRTGSGKSTLALALLATVKPESGRIMIDGIDISRVSKQALRTRITFLAQDPILFAGTLRHNLDPMDEHSDEECLAVLARVCGKYGWTLATTIDDGGKNLSQGQRQLVGLARAILRRSAIVVMDEATASIDLDTAAEIQRVLRNELSQSTIITIAHRAAAVEAAEFAVVLAAGRVLSQGVPDALDDATVS</sequence>
<dbReference type="VEuPathDB" id="FungiDB:PV10_02726"/>
<dbReference type="GO" id="GO:0140359">
    <property type="term" value="F:ABC-type transporter activity"/>
    <property type="evidence" value="ECO:0007669"/>
    <property type="project" value="InterPro"/>
</dbReference>
<feature type="transmembrane region" description="Helical" evidence="10">
    <location>
        <begin position="35"/>
        <end position="56"/>
    </location>
</feature>
<dbReference type="InterPro" id="IPR050173">
    <property type="entry name" value="ABC_transporter_C-like"/>
</dbReference>
<dbReference type="CDD" id="cd18596">
    <property type="entry name" value="ABC_6TM_VMR1_D1_like"/>
    <property type="match status" value="1"/>
</dbReference>
<dbReference type="PROSITE" id="PS00211">
    <property type="entry name" value="ABC_TRANSPORTER_1"/>
    <property type="match status" value="2"/>
</dbReference>
<dbReference type="InterPro" id="IPR027417">
    <property type="entry name" value="P-loop_NTPase"/>
</dbReference>
<dbReference type="InterPro" id="IPR003593">
    <property type="entry name" value="AAA+_ATPase"/>
</dbReference>
<feature type="domain" description="ABC transporter" evidence="11">
    <location>
        <begin position="1237"/>
        <end position="1459"/>
    </location>
</feature>
<dbReference type="STRING" id="212818.A0A0D1ZM70"/>
<feature type="domain" description="ABC transporter" evidence="11">
    <location>
        <begin position="616"/>
        <end position="840"/>
    </location>
</feature>
<dbReference type="PROSITE" id="PS50929">
    <property type="entry name" value="ABC_TM1F"/>
    <property type="match status" value="2"/>
</dbReference>
<keyword evidence="3 10" id="KW-0812">Transmembrane</keyword>
<feature type="transmembrane region" description="Helical" evidence="10">
    <location>
        <begin position="115"/>
        <end position="135"/>
    </location>
</feature>
<keyword evidence="8 10" id="KW-0472">Membrane</keyword>
<dbReference type="InterPro" id="IPR011527">
    <property type="entry name" value="ABC1_TM_dom"/>
</dbReference>
<dbReference type="CDD" id="cd03244">
    <property type="entry name" value="ABCC_MRP_domain2"/>
    <property type="match status" value="1"/>
</dbReference>
<evidence type="ECO:0000256" key="8">
    <source>
        <dbReference type="ARBA" id="ARBA00023136"/>
    </source>
</evidence>
<feature type="domain" description="ABC transmembrane type-1" evidence="12">
    <location>
        <begin position="231"/>
        <end position="584"/>
    </location>
</feature>
<dbReference type="Pfam" id="PF00005">
    <property type="entry name" value="ABC_tran"/>
    <property type="match status" value="2"/>
</dbReference>
<dbReference type="InterPro" id="IPR017871">
    <property type="entry name" value="ABC_transporter-like_CS"/>
</dbReference>
<feature type="domain" description="ABC transmembrane type-1" evidence="12">
    <location>
        <begin position="946"/>
        <end position="1202"/>
    </location>
</feature>
<dbReference type="OrthoDB" id="6500128at2759"/>
<evidence type="ECO:0000256" key="5">
    <source>
        <dbReference type="ARBA" id="ARBA00022741"/>
    </source>
</evidence>
<organism evidence="13 14">
    <name type="scientific">Exophiala mesophila</name>
    <name type="common">Black yeast-like fungus</name>
    <dbReference type="NCBI Taxonomy" id="212818"/>
    <lineage>
        <taxon>Eukaryota</taxon>
        <taxon>Fungi</taxon>
        <taxon>Dikarya</taxon>
        <taxon>Ascomycota</taxon>
        <taxon>Pezizomycotina</taxon>
        <taxon>Eurotiomycetes</taxon>
        <taxon>Chaetothyriomycetidae</taxon>
        <taxon>Chaetothyriales</taxon>
        <taxon>Herpotrichiellaceae</taxon>
        <taxon>Exophiala</taxon>
    </lineage>
</organism>
<proteinExistence type="predicted"/>
<feature type="transmembrane region" description="Helical" evidence="10">
    <location>
        <begin position="1053"/>
        <end position="1079"/>
    </location>
</feature>
<gene>
    <name evidence="13" type="ORF">PV10_02726</name>
</gene>
<dbReference type="FunFam" id="3.40.50.300:FF:001577">
    <property type="entry name" value="ABC bile acid transporter"/>
    <property type="match status" value="1"/>
</dbReference>
<evidence type="ECO:0000256" key="2">
    <source>
        <dbReference type="ARBA" id="ARBA00022448"/>
    </source>
</evidence>
<evidence type="ECO:0000256" key="4">
    <source>
        <dbReference type="ARBA" id="ARBA00022737"/>
    </source>
</evidence>
<dbReference type="HOGENOM" id="CLU_000604_27_6_1"/>
<keyword evidence="2" id="KW-0813">Transport</keyword>
<dbReference type="PROSITE" id="PS50893">
    <property type="entry name" value="ABC_TRANSPORTER_2"/>
    <property type="match status" value="2"/>
</dbReference>
<evidence type="ECO:0000313" key="13">
    <source>
        <dbReference type="EMBL" id="KIV95019.1"/>
    </source>
</evidence>
<dbReference type="FunFam" id="1.20.1560.10:FF:000013">
    <property type="entry name" value="ABC transporter C family member 2"/>
    <property type="match status" value="1"/>
</dbReference>
<dbReference type="GO" id="GO:0005524">
    <property type="term" value="F:ATP binding"/>
    <property type="evidence" value="ECO:0007669"/>
    <property type="project" value="UniProtKB-KW"/>
</dbReference>
<keyword evidence="4" id="KW-0677">Repeat</keyword>
<feature type="region of interest" description="Disordered" evidence="9">
    <location>
        <begin position="834"/>
        <end position="857"/>
    </location>
</feature>
<accession>A0A0D1ZM70</accession>
<dbReference type="InterPro" id="IPR003439">
    <property type="entry name" value="ABC_transporter-like_ATP-bd"/>
</dbReference>
<dbReference type="SUPFAM" id="SSF52540">
    <property type="entry name" value="P-loop containing nucleoside triphosphate hydrolases"/>
    <property type="match status" value="2"/>
</dbReference>
<dbReference type="SUPFAM" id="SSF90123">
    <property type="entry name" value="ABC transporter transmembrane region"/>
    <property type="match status" value="2"/>
</dbReference>
<feature type="transmembrane region" description="Helical" evidence="10">
    <location>
        <begin position="267"/>
        <end position="292"/>
    </location>
</feature>
<comment type="subcellular location">
    <subcellularLocation>
        <location evidence="1">Membrane</location>
        <topology evidence="1">Multi-pass membrane protein</topology>
    </subcellularLocation>
</comment>
<evidence type="ECO:0000259" key="11">
    <source>
        <dbReference type="PROSITE" id="PS50893"/>
    </source>
</evidence>
<evidence type="ECO:0000256" key="3">
    <source>
        <dbReference type="ARBA" id="ARBA00022692"/>
    </source>
</evidence>
<keyword evidence="6" id="KW-0067">ATP-binding</keyword>
<feature type="transmembrane region" description="Helical" evidence="10">
    <location>
        <begin position="421"/>
        <end position="439"/>
    </location>
</feature>
<dbReference type="PANTHER" id="PTHR24223:SF415">
    <property type="entry name" value="FI20190P1"/>
    <property type="match status" value="1"/>
</dbReference>
<feature type="transmembrane region" description="Helical" evidence="10">
    <location>
        <begin position="445"/>
        <end position="464"/>
    </location>
</feature>
<evidence type="ECO:0000259" key="12">
    <source>
        <dbReference type="PROSITE" id="PS50929"/>
    </source>
</evidence>
<evidence type="ECO:0000256" key="9">
    <source>
        <dbReference type="SAM" id="MobiDB-lite"/>
    </source>
</evidence>
<dbReference type="CDD" id="cd18604">
    <property type="entry name" value="ABC_6TM_VMR1_D2_like"/>
    <property type="match status" value="1"/>
</dbReference>
<dbReference type="FunFam" id="3.40.50.300:FF:001751">
    <property type="entry name" value="ABC bile acid transporter"/>
    <property type="match status" value="1"/>
</dbReference>
<feature type="transmembrane region" description="Helical" evidence="10">
    <location>
        <begin position="1028"/>
        <end position="1047"/>
    </location>
</feature>
<dbReference type="PANTHER" id="PTHR24223">
    <property type="entry name" value="ATP-BINDING CASSETTE SUB-FAMILY C"/>
    <property type="match status" value="1"/>
</dbReference>
<keyword evidence="5" id="KW-0547">Nucleotide-binding</keyword>
<dbReference type="Proteomes" id="UP000054302">
    <property type="component" value="Unassembled WGS sequence"/>
</dbReference>
<evidence type="ECO:0000256" key="6">
    <source>
        <dbReference type="ARBA" id="ARBA00022840"/>
    </source>
</evidence>
<evidence type="ECO:0008006" key="15">
    <source>
        <dbReference type="Google" id="ProtNLM"/>
    </source>
</evidence>
<evidence type="ECO:0000313" key="14">
    <source>
        <dbReference type="Proteomes" id="UP000054302"/>
    </source>
</evidence>
<feature type="transmembrane region" description="Helical" evidence="10">
    <location>
        <begin position="963"/>
        <end position="993"/>
    </location>
</feature>
<feature type="compositionally biased region" description="Polar residues" evidence="9">
    <location>
        <begin position="836"/>
        <end position="850"/>
    </location>
</feature>
<reference evidence="13 14" key="1">
    <citation type="submission" date="2015-01" db="EMBL/GenBank/DDBJ databases">
        <title>The Genome Sequence of Exophiala mesophila CBS40295.</title>
        <authorList>
            <consortium name="The Broad Institute Genomics Platform"/>
            <person name="Cuomo C."/>
            <person name="de Hoog S."/>
            <person name="Gorbushina A."/>
            <person name="Stielow B."/>
            <person name="Teixiera M."/>
            <person name="Abouelleil A."/>
            <person name="Chapman S.B."/>
            <person name="Priest M."/>
            <person name="Young S.K."/>
            <person name="Wortman J."/>
            <person name="Nusbaum C."/>
            <person name="Birren B."/>
        </authorList>
    </citation>
    <scope>NUCLEOTIDE SEQUENCE [LARGE SCALE GENOMIC DNA]</scope>
    <source>
        <strain evidence="13 14">CBS 40295</strain>
    </source>
</reference>
<evidence type="ECO:0000256" key="10">
    <source>
        <dbReference type="SAM" id="Phobius"/>
    </source>
</evidence>
<evidence type="ECO:0000256" key="1">
    <source>
        <dbReference type="ARBA" id="ARBA00004141"/>
    </source>
</evidence>
<dbReference type="GO" id="GO:0005737">
    <property type="term" value="C:cytoplasm"/>
    <property type="evidence" value="ECO:0007669"/>
    <property type="project" value="UniProtKB-ARBA"/>
</dbReference>
<dbReference type="SMART" id="SM00382">
    <property type="entry name" value="AAA"/>
    <property type="match status" value="2"/>
</dbReference>
<name>A0A0D1ZM70_EXOME</name>
<dbReference type="GO" id="GO:0016887">
    <property type="term" value="F:ATP hydrolysis activity"/>
    <property type="evidence" value="ECO:0007669"/>
    <property type="project" value="InterPro"/>
</dbReference>
<keyword evidence="14" id="KW-1185">Reference proteome</keyword>
<dbReference type="CDD" id="cd03250">
    <property type="entry name" value="ABCC_MRP_domain1"/>
    <property type="match status" value="1"/>
</dbReference>
<dbReference type="RefSeq" id="XP_016226593.1">
    <property type="nucleotide sequence ID" value="XM_016367075.1"/>
</dbReference>
<feature type="transmembrane region" description="Helical" evidence="10">
    <location>
        <begin position="62"/>
        <end position="80"/>
    </location>
</feature>
<feature type="transmembrane region" description="Helical" evidence="10">
    <location>
        <begin position="227"/>
        <end position="247"/>
    </location>
</feature>
<dbReference type="GeneID" id="27320571"/>
<keyword evidence="7 10" id="KW-1133">Transmembrane helix</keyword>
<dbReference type="Gene3D" id="3.40.50.300">
    <property type="entry name" value="P-loop containing nucleotide triphosphate hydrolases"/>
    <property type="match status" value="2"/>
</dbReference>